<dbReference type="GO" id="GO:0007030">
    <property type="term" value="P:Golgi organization"/>
    <property type="evidence" value="ECO:0007669"/>
    <property type="project" value="TreeGrafter"/>
</dbReference>
<dbReference type="PANTHER" id="PTHR13402">
    <property type="entry name" value="RGPR-RELATED"/>
    <property type="match status" value="1"/>
</dbReference>
<dbReference type="GeneID" id="92178775"/>
<comment type="function">
    <text evidence="6 7">Involved in the initiation of assembly of the COPII coat required for the formation of transport vesicles from the endoplasmic reticulum (ER) and the selection of cargo molecules. Also involved in autophagy.</text>
</comment>
<feature type="compositionally biased region" description="Basic and acidic residues" evidence="8">
    <location>
        <begin position="52"/>
        <end position="64"/>
    </location>
</feature>
<dbReference type="Proteomes" id="UP001388673">
    <property type="component" value="Unassembled WGS sequence"/>
</dbReference>
<dbReference type="GO" id="GO:0016192">
    <property type="term" value="P:vesicle-mediated transport"/>
    <property type="evidence" value="ECO:0007669"/>
    <property type="project" value="UniProtKB-KW"/>
</dbReference>
<dbReference type="GO" id="GO:0012507">
    <property type="term" value="C:ER to Golgi transport vesicle membrane"/>
    <property type="evidence" value="ECO:0007669"/>
    <property type="project" value="TreeGrafter"/>
</dbReference>
<dbReference type="GO" id="GO:0070971">
    <property type="term" value="C:endoplasmic reticulum exit site"/>
    <property type="evidence" value="ECO:0007669"/>
    <property type="project" value="TreeGrafter"/>
</dbReference>
<keyword evidence="7" id="KW-0472">Membrane</keyword>
<feature type="compositionally biased region" description="Low complexity" evidence="8">
    <location>
        <begin position="515"/>
        <end position="549"/>
    </location>
</feature>
<feature type="compositionally biased region" description="Low complexity" evidence="8">
    <location>
        <begin position="301"/>
        <end position="319"/>
    </location>
</feature>
<feature type="compositionally biased region" description="Basic and acidic residues" evidence="8">
    <location>
        <begin position="1714"/>
        <end position="1725"/>
    </location>
</feature>
<evidence type="ECO:0000256" key="2">
    <source>
        <dbReference type="ARBA" id="ARBA00005927"/>
    </source>
</evidence>
<feature type="compositionally biased region" description="Polar residues" evidence="8">
    <location>
        <begin position="715"/>
        <end position="736"/>
    </location>
</feature>
<dbReference type="CDD" id="cd09233">
    <property type="entry name" value="ACE1-Sec16-like"/>
    <property type="match status" value="1"/>
</dbReference>
<name>A0AAW0Z2H6_9TREE</name>
<evidence type="ECO:0000256" key="8">
    <source>
        <dbReference type="SAM" id="MobiDB-lite"/>
    </source>
</evidence>
<evidence type="ECO:0000256" key="1">
    <source>
        <dbReference type="ARBA" id="ARBA00004397"/>
    </source>
</evidence>
<feature type="compositionally biased region" description="Polar residues" evidence="8">
    <location>
        <begin position="954"/>
        <end position="963"/>
    </location>
</feature>
<feature type="region of interest" description="Disordered" evidence="8">
    <location>
        <begin position="515"/>
        <end position="1032"/>
    </location>
</feature>
<feature type="compositionally biased region" description="Basic and acidic residues" evidence="8">
    <location>
        <begin position="820"/>
        <end position="830"/>
    </location>
</feature>
<evidence type="ECO:0000256" key="7">
    <source>
        <dbReference type="RuleBase" id="RU364101"/>
    </source>
</evidence>
<dbReference type="EMBL" id="JBCAWK010000003">
    <property type="protein sequence ID" value="KAK8864270.1"/>
    <property type="molecule type" value="Genomic_DNA"/>
</dbReference>
<feature type="region of interest" description="Disordered" evidence="8">
    <location>
        <begin position="1671"/>
        <end position="2040"/>
    </location>
</feature>
<keyword evidence="3 7" id="KW-0813">Transport</keyword>
<evidence type="ECO:0000313" key="11">
    <source>
        <dbReference type="EMBL" id="KAK8864270.1"/>
    </source>
</evidence>
<dbReference type="Pfam" id="PF12931">
    <property type="entry name" value="TPR_Sec16"/>
    <property type="match status" value="1"/>
</dbReference>
<feature type="domain" description="Sec16 central conserved" evidence="10">
    <location>
        <begin position="1112"/>
        <end position="1247"/>
    </location>
</feature>
<evidence type="ECO:0000256" key="4">
    <source>
        <dbReference type="ARBA" id="ARBA00022824"/>
    </source>
</evidence>
<feature type="compositionally biased region" description="Pro residues" evidence="8">
    <location>
        <begin position="1915"/>
        <end position="1928"/>
    </location>
</feature>
<evidence type="ECO:0000259" key="9">
    <source>
        <dbReference type="Pfam" id="PF12931"/>
    </source>
</evidence>
<feature type="compositionally biased region" description="Polar residues" evidence="8">
    <location>
        <begin position="794"/>
        <end position="805"/>
    </location>
</feature>
<feature type="compositionally biased region" description="Polar residues" evidence="8">
    <location>
        <begin position="1000"/>
        <end position="1009"/>
    </location>
</feature>
<dbReference type="GO" id="GO:0070973">
    <property type="term" value="P:protein localization to endoplasmic reticulum exit site"/>
    <property type="evidence" value="ECO:0007669"/>
    <property type="project" value="TreeGrafter"/>
</dbReference>
<dbReference type="GO" id="GO:0015031">
    <property type="term" value="P:protein transport"/>
    <property type="evidence" value="ECO:0007669"/>
    <property type="project" value="UniProtKB-KW"/>
</dbReference>
<feature type="compositionally biased region" description="Low complexity" evidence="8">
    <location>
        <begin position="166"/>
        <end position="178"/>
    </location>
</feature>
<feature type="compositionally biased region" description="Pro residues" evidence="8">
    <location>
        <begin position="625"/>
        <end position="634"/>
    </location>
</feature>
<keyword evidence="7" id="KW-0653">Protein transport</keyword>
<dbReference type="Pfam" id="PF12932">
    <property type="entry name" value="Sec16"/>
    <property type="match status" value="1"/>
</dbReference>
<comment type="similarity">
    <text evidence="2 7">Belongs to the SEC16 family.</text>
</comment>
<feature type="compositionally biased region" description="Low complexity" evidence="8">
    <location>
        <begin position="597"/>
        <end position="624"/>
    </location>
</feature>
<feature type="region of interest" description="Disordered" evidence="8">
    <location>
        <begin position="140"/>
        <end position="183"/>
    </location>
</feature>
<feature type="compositionally biased region" description="Polar residues" evidence="8">
    <location>
        <begin position="339"/>
        <end position="350"/>
    </location>
</feature>
<keyword evidence="4 7" id="KW-0256">Endoplasmic reticulum</keyword>
<feature type="region of interest" description="Disordered" evidence="8">
    <location>
        <begin position="1600"/>
        <end position="1619"/>
    </location>
</feature>
<keyword evidence="7" id="KW-0072">Autophagy</keyword>
<gene>
    <name evidence="11" type="ORF">IAR55_001516</name>
</gene>
<feature type="compositionally biased region" description="Polar residues" evidence="8">
    <location>
        <begin position="1671"/>
        <end position="1680"/>
    </location>
</feature>
<dbReference type="InterPro" id="IPR024298">
    <property type="entry name" value="Sec16_Sec23-bd"/>
</dbReference>
<feature type="compositionally biased region" description="Basic and acidic residues" evidence="8">
    <location>
        <begin position="1805"/>
        <end position="1819"/>
    </location>
</feature>
<evidence type="ECO:0000256" key="5">
    <source>
        <dbReference type="ARBA" id="ARBA00022892"/>
    </source>
</evidence>
<feature type="compositionally biased region" description="Polar residues" evidence="8">
    <location>
        <begin position="1740"/>
        <end position="1757"/>
    </location>
</feature>
<evidence type="ECO:0000256" key="3">
    <source>
        <dbReference type="ARBA" id="ARBA00022448"/>
    </source>
</evidence>
<feature type="compositionally biased region" description="Low complexity" evidence="8">
    <location>
        <begin position="489"/>
        <end position="501"/>
    </location>
</feature>
<feature type="compositionally biased region" description="Pro residues" evidence="8">
    <location>
        <begin position="738"/>
        <end position="755"/>
    </location>
</feature>
<feature type="region of interest" description="Disordered" evidence="8">
    <location>
        <begin position="420"/>
        <end position="502"/>
    </location>
</feature>
<dbReference type="GO" id="GO:0006914">
    <property type="term" value="P:autophagy"/>
    <property type="evidence" value="ECO:0007669"/>
    <property type="project" value="UniProtKB-KW"/>
</dbReference>
<dbReference type="PANTHER" id="PTHR13402:SF6">
    <property type="entry name" value="SECRETORY 16, ISOFORM I"/>
    <property type="match status" value="1"/>
</dbReference>
<organism evidence="11 12">
    <name type="scientific">Kwoniella newhampshirensis</name>
    <dbReference type="NCBI Taxonomy" id="1651941"/>
    <lineage>
        <taxon>Eukaryota</taxon>
        <taxon>Fungi</taxon>
        <taxon>Dikarya</taxon>
        <taxon>Basidiomycota</taxon>
        <taxon>Agaricomycotina</taxon>
        <taxon>Tremellomycetes</taxon>
        <taxon>Tremellales</taxon>
        <taxon>Cryptococcaceae</taxon>
        <taxon>Kwoniella</taxon>
    </lineage>
</organism>
<proteinExistence type="inferred from homology"/>
<feature type="compositionally biased region" description="Basic and acidic residues" evidence="8">
    <location>
        <begin position="1866"/>
        <end position="1880"/>
    </location>
</feature>
<feature type="compositionally biased region" description="Basic and acidic residues" evidence="8">
    <location>
        <begin position="855"/>
        <end position="877"/>
    </location>
</feature>
<evidence type="ECO:0000256" key="6">
    <source>
        <dbReference type="ARBA" id="ARBA00024687"/>
    </source>
</evidence>
<dbReference type="GO" id="GO:0005789">
    <property type="term" value="C:endoplasmic reticulum membrane"/>
    <property type="evidence" value="ECO:0007669"/>
    <property type="project" value="UniProtKB-SubCell"/>
</dbReference>
<dbReference type="Gene3D" id="1.25.40.1030">
    <property type="match status" value="1"/>
</dbReference>
<comment type="caution">
    <text evidence="11">The sequence shown here is derived from an EMBL/GenBank/DDBJ whole genome shotgun (WGS) entry which is preliminary data.</text>
</comment>
<feature type="compositionally biased region" description="Low complexity" evidence="8">
    <location>
        <begin position="7"/>
        <end position="20"/>
    </location>
</feature>
<comment type="subcellular location">
    <subcellularLocation>
        <location evidence="1">Endoplasmic reticulum membrane</location>
        <topology evidence="1">Peripheral membrane protein</topology>
        <orientation evidence="1">Cytoplasmic side</orientation>
    </subcellularLocation>
</comment>
<feature type="compositionally biased region" description="Low complexity" evidence="8">
    <location>
        <begin position="1929"/>
        <end position="1943"/>
    </location>
</feature>
<feature type="domain" description="Sec16 Sec23-binding" evidence="9">
    <location>
        <begin position="1313"/>
        <end position="1601"/>
    </location>
</feature>
<feature type="compositionally biased region" description="Polar residues" evidence="8">
    <location>
        <begin position="1970"/>
        <end position="1983"/>
    </location>
</feature>
<dbReference type="RefSeq" id="XP_066804566.1">
    <property type="nucleotide sequence ID" value="XM_066944643.1"/>
</dbReference>
<keyword evidence="12" id="KW-1185">Reference proteome</keyword>
<dbReference type="KEGG" id="kne:92178775"/>
<evidence type="ECO:0000259" key="10">
    <source>
        <dbReference type="Pfam" id="PF12932"/>
    </source>
</evidence>
<feature type="region of interest" description="Disordered" evidence="8">
    <location>
        <begin position="221"/>
        <end position="350"/>
    </location>
</feature>
<evidence type="ECO:0000313" key="12">
    <source>
        <dbReference type="Proteomes" id="UP001388673"/>
    </source>
</evidence>
<feature type="compositionally biased region" description="Polar residues" evidence="8">
    <location>
        <begin position="109"/>
        <end position="119"/>
    </location>
</feature>
<feature type="region of interest" description="Disordered" evidence="8">
    <location>
        <begin position="1"/>
        <end position="128"/>
    </location>
</feature>
<accession>A0AAW0Z2H6</accession>
<protein>
    <recommendedName>
        <fullName evidence="7">Protein transport protein sec16</fullName>
    </recommendedName>
</protein>
<dbReference type="InterPro" id="IPR024340">
    <property type="entry name" value="Sec16_CCD"/>
</dbReference>
<keyword evidence="5 7" id="KW-0931">ER-Golgi transport</keyword>
<sequence>MVDSQQSTGGSAEEAASTAAHIFGSDGHRGDDDNAADDVFAQLGASGGDESEIPREEGLHHAGDEITISPGSQSAPSSSSRPTDLFAQLSRPDEDNDPFAEIVREHNPEPSQDSPSTIDQDVRTTEQLPAEVLSLLDQAGGDDFDNLIGENSDATEQDQAAVANLSSTETEVPPSESVGFGGGATVGASLVPLEQKDFSDLLAEFEAENPTEIAAPMGALEDADGAGDSRLDHQLPEVPKGGTVNDLTGQASEAPIASGSTPRELESSHGPISASALFNDDPIDSAFDIIPHSDHDPEADLSISTSQSTSPSPVPSLSIEHSRIVSRPTGLGIDGAGDQSMQSTFPNASDWLQDTTFDDSMQMIPDEVSAQGSRNVEAGIVEDGHEPVPFEVPQGWYDDNGDWNWYTEEEKEQVRQAMIDQGGFAQPPTIQTPDIGLGQDKSPFISYSPDIQARAGLSENAARRTPQPESEPILSKPSYDPYAPPPANSTRPSSSYSSTSPAQFIGSSLRYDPYASASSSAPYTSATAFDPYAPTKPSAPSSYAPTSSANDYAPRNGVPSAMAAAPSKTEAKPQIKRVASNAYDPPFLRPQKSFIRPPSSVSAFASPASVTAPVMPLSPPQAINNPPPPPPSGPPRSTIDNSKPPSRGPAFAPPPPKGLARMPSNAVLQQMREQPYGGPPRAPSASEGRASLDNHNTYSPPPREPALATHPFRSPPSQSHHSLAPSRMTSAASFRGSSPPPQLAPPPTLAPPPNIGSPYVSPRVLSRGPPSRGNSPLYQPRPPSRPDLNERMRSASQSIGSNSIDQLLPPPIIDTPMQDPARRSSSEARESYNAYDDGTDFLQSQYSGGPPHMPHTRDIEQLSPLKEDFPSLSRRYDEDGEDGDGNYIRDRNSAADDYNHPRNRNQAGLQELPITETYRPSDLLSMSSPTINHRDLRDSFDSSSLGLMTDDPGRQQQQSSLSPYTPYDPVAIGRDDITNDPYAPQSTGRIANRSDDIYAPTTTNVSPTKQGFMPPSANQSRASTAAHGPSPYSPAGAKPIIIMAQQTDPYARTASPAYSSSYGLSPPTNNYFQSMPTARDPSEDTYVPQQVLEQRPVGEDPLGRTTLAARNAPIAVFGFGGSLVTAFPGAAELEGVAKGHSRGPSYGYASGRGQLWIRNVADLAAPTALKSEVATFPGPLLYDSSTSKGVAGEKKKKEALLAYLDARSEEIEKGLPYMKSSANRARREEEGKLVLVRLLKALIVGEGKLAGSPEVEDAIRTALANPASPTVSTAPIATVVSASATFSSSLYPPAPSSNATPVSANSSQLSHLSTLLAHGRKRDAALYAAEQGLWSHALIVSSSVDAELWKEIVGRFTVAELAGKAEGTAGIKAAYTLFGGMDSSSVDELVSAASITDDPSTDQWREVISSVFFHGKPTDLACLDDLGLRLLGMGLINAAHTCFILSPLSPFFDLSPASFDRGIMITHNPRDEESIIFAEVAEYARSLVPVPKGQELASVGLPQLLPFKLARAWKLAELGEVELAQKYCAAIEAGSKTGKGAQIRSLLSRPLLSSLEDLLERLTGTPSINPANALGRKVAKPGFDKLGSWIEGRLTKFIAGEEGEGPAPKPTAASGKPAGPFAQFSTISPNASGSVTRTPSMADFHGGAMTSNAFLGVQSVSRTTSPAVGFTSQFTESSSGQAQPPSHASSMSSSSYGDQYGQYQGGGSYPAWGEEAKHDDGEETPHIPIGLGDEGDFINPMSQLSLEPNGPTSSGNSAYEPPAARVQSNNNAYAAEDDDEDDLGFGNKALSRDRTPKPPAGAAGADDKASNKDETKEAAKSAAAEPSKPAEHKASWLGRLWGKKEGEASGPIKAKLGEESSMMFDPDLKRWVVKGAKGEKTVPNATPPPPRAQTASPSRASRPEPTLNSRAMSATPPPSQMSRPPPGPSSSFARSTTAPLTSSGPPPPPPSGAGFAEGPDGGIRRMKSSLAESVTASDITPPTSGSGVARPPPPSRPPTAAGASIDDLLSRPPSKRPASAMKKGARNRYVDVFQTGGEGS</sequence>
<feature type="compositionally biased region" description="Basic and acidic residues" evidence="8">
    <location>
        <begin position="887"/>
        <end position="900"/>
    </location>
</feature>
<feature type="compositionally biased region" description="Low complexity" evidence="8">
    <location>
        <begin position="69"/>
        <end position="82"/>
    </location>
</feature>
<feature type="compositionally biased region" description="Low complexity" evidence="8">
    <location>
        <begin position="1681"/>
        <end position="1702"/>
    </location>
</feature>
<reference evidence="11 12" key="1">
    <citation type="journal article" date="2024" name="bioRxiv">
        <title>Comparative genomics of Cryptococcus and Kwoniella reveals pathogenesis evolution and contrasting karyotype dynamics via intercentromeric recombination or chromosome fusion.</title>
        <authorList>
            <person name="Coelho M.A."/>
            <person name="David-Palma M."/>
            <person name="Shea T."/>
            <person name="Bowers K."/>
            <person name="McGinley-Smith S."/>
            <person name="Mohammad A.W."/>
            <person name="Gnirke A."/>
            <person name="Yurkov A.M."/>
            <person name="Nowrousian M."/>
            <person name="Sun S."/>
            <person name="Cuomo C.A."/>
            <person name="Heitman J."/>
        </authorList>
    </citation>
    <scope>NUCLEOTIDE SEQUENCE [LARGE SCALE GENOMIC DNA]</scope>
    <source>
        <strain evidence="11 12">CBS 13917</strain>
    </source>
</reference>